<keyword evidence="1" id="KW-0175">Coiled coil</keyword>
<name>A0ABZ3C9G3_9ACTN</name>
<gene>
    <name evidence="3" type="ORF">PCC79_01220</name>
</gene>
<feature type="coiled-coil region" evidence="1">
    <location>
        <begin position="233"/>
        <end position="295"/>
    </location>
</feature>
<dbReference type="Proteomes" id="UP001434337">
    <property type="component" value="Chromosome"/>
</dbReference>
<evidence type="ECO:0000256" key="1">
    <source>
        <dbReference type="SAM" id="Coils"/>
    </source>
</evidence>
<dbReference type="RefSeq" id="WP_232548739.1">
    <property type="nucleotide sequence ID" value="NZ_CP115965.1"/>
</dbReference>
<keyword evidence="4" id="KW-1185">Reference proteome</keyword>
<evidence type="ECO:0008006" key="5">
    <source>
        <dbReference type="Google" id="ProtNLM"/>
    </source>
</evidence>
<proteinExistence type="predicted"/>
<feature type="compositionally biased region" description="Pro residues" evidence="2">
    <location>
        <begin position="210"/>
        <end position="228"/>
    </location>
</feature>
<organism evidence="3 4">
    <name type="scientific">Propioniciclava soli</name>
    <dbReference type="NCBI Taxonomy" id="2775081"/>
    <lineage>
        <taxon>Bacteria</taxon>
        <taxon>Bacillati</taxon>
        <taxon>Actinomycetota</taxon>
        <taxon>Actinomycetes</taxon>
        <taxon>Propionibacteriales</taxon>
        <taxon>Propionibacteriaceae</taxon>
        <taxon>Propioniciclava</taxon>
    </lineage>
</organism>
<accession>A0ABZ3C9G3</accession>
<dbReference type="EMBL" id="CP115965">
    <property type="protein sequence ID" value="WZW98861.1"/>
    <property type="molecule type" value="Genomic_DNA"/>
</dbReference>
<reference evidence="3 4" key="1">
    <citation type="journal article" date="2023" name="Environ Microbiome">
        <title>A coral-associated actinobacterium mitigates coral bleaching under heat stress.</title>
        <authorList>
            <person name="Li J."/>
            <person name="Zou Y."/>
            <person name="Li Q."/>
            <person name="Zhang J."/>
            <person name="Bourne D.G."/>
            <person name="Lyu Y."/>
            <person name="Liu C."/>
            <person name="Zhang S."/>
        </authorList>
    </citation>
    <scope>NUCLEOTIDE SEQUENCE [LARGE SCALE GENOMIC DNA]</scope>
    <source>
        <strain evidence="3 4">SCSIO 13291</strain>
    </source>
</reference>
<feature type="region of interest" description="Disordered" evidence="2">
    <location>
        <begin position="197"/>
        <end position="230"/>
    </location>
</feature>
<evidence type="ECO:0000313" key="3">
    <source>
        <dbReference type="EMBL" id="WZW98861.1"/>
    </source>
</evidence>
<protein>
    <recommendedName>
        <fullName evidence="5">DUF222 domain-containing protein</fullName>
    </recommendedName>
</protein>
<evidence type="ECO:0000256" key="2">
    <source>
        <dbReference type="SAM" id="MobiDB-lite"/>
    </source>
</evidence>
<evidence type="ECO:0000313" key="4">
    <source>
        <dbReference type="Proteomes" id="UP001434337"/>
    </source>
</evidence>
<sequence length="303" mass="31218">MGLTPDAAGARDPAAQTAQLAHAARLIELADGLYAGDPADFTAARDAAARAARSAGDRELATALRALRRPTLSAWYVNVAARASLVSLREWLTLGEELRGAQSALDAARVRELSGRRSALEARVIADLVAHLAALGLTAAAPALDEVRATLRAALADPDAARAVAEGRLARPLTYGGFGEIDLSAALGALAAAGETPRAEDAAALQQSGPPEPLPPAPPPRPAPPPPELVQARDDARAALDRATAGLTEAEADVQQTEADLAEAQRQVRLALARRERAARAAERATQALASAEDALAATQRPG</sequence>